<organism evidence="4 5">
    <name type="scientific">Levilactobacillus hammesii DSM 16381</name>
    <dbReference type="NCBI Taxonomy" id="1423753"/>
    <lineage>
        <taxon>Bacteria</taxon>
        <taxon>Bacillati</taxon>
        <taxon>Bacillota</taxon>
        <taxon>Bacilli</taxon>
        <taxon>Lactobacillales</taxon>
        <taxon>Lactobacillaceae</taxon>
        <taxon>Levilactobacillus</taxon>
    </lineage>
</organism>
<dbReference type="Pfam" id="PF00534">
    <property type="entry name" value="Glycos_transf_1"/>
    <property type="match status" value="1"/>
</dbReference>
<dbReference type="Gene3D" id="3.40.50.2000">
    <property type="entry name" value="Glycogen Phosphorylase B"/>
    <property type="match status" value="2"/>
</dbReference>
<accession>A0A0R1UNJ3</accession>
<evidence type="ECO:0000313" key="5">
    <source>
        <dbReference type="Proteomes" id="UP000051580"/>
    </source>
</evidence>
<dbReference type="EMBL" id="AZFS01000054">
    <property type="protein sequence ID" value="KRL94777.1"/>
    <property type="molecule type" value="Genomic_DNA"/>
</dbReference>
<dbReference type="STRING" id="1423753.FD28_GL000355"/>
<dbReference type="PANTHER" id="PTHR12526">
    <property type="entry name" value="GLYCOSYLTRANSFERASE"/>
    <property type="match status" value="1"/>
</dbReference>
<dbReference type="AlphaFoldDB" id="A0A0R1UNJ3"/>
<dbReference type="SUPFAM" id="SSF53756">
    <property type="entry name" value="UDP-Glycosyltransferase/glycogen phosphorylase"/>
    <property type="match status" value="1"/>
</dbReference>
<feature type="domain" description="Glycosyl transferase family 1" evidence="3">
    <location>
        <begin position="319"/>
        <end position="476"/>
    </location>
</feature>
<comment type="caution">
    <text evidence="4">The sequence shown here is derived from an EMBL/GenBank/DDBJ whole genome shotgun (WGS) entry which is preliminary data.</text>
</comment>
<evidence type="ECO:0000256" key="1">
    <source>
        <dbReference type="ARBA" id="ARBA00022676"/>
    </source>
</evidence>
<sequence>MGMNYFVGAYLNAQLTGIEKAQVNRVKLFTDAGWPARCLYTKYNPKIHENATKFGLQGRCFTLYDYFQEATDDEVVAKDWVAYWQTVCQFKLDFVDIAPDIRIHDDQGRYVAYAHFATPTYEQLVYVNYFDSDHQKVKRDIYDSRGFLSQTKFLKEHQRVQAEIFFNRRGQVKIEKTYQVVNEQTVLKRIVLKDFQQRDWFFNAEEEFQTFFFNTLYEKGDLYFCDKNGYIGQAMANTADEVKVCAVFHSTHARQQTDVLGSPLKSSYRVPLSQPEKFDRFVVSTALQKQDLMARFDQLPPIDVIPVGYIQPTTVNLQQKQPHRIIGVARFSPEKQVLHQIQVVERLVAEFPDVELHLFGFGSRPEEQKLRDYVRTHGLEHHVFFRGFVTDLSAEYAQASLQMVTSNEEGFSLATLEALSFAVPVISYDIRYGPTELIEDGVNGNLVARDSVDSLYQKVRSYLQDPHLQKMYMENSLRLAKRYTEAATKDKWQALLSAMAGSRESKIG</sequence>
<gene>
    <name evidence="4" type="ORF">FD28_GL000355</name>
</gene>
<evidence type="ECO:0000259" key="3">
    <source>
        <dbReference type="Pfam" id="PF00534"/>
    </source>
</evidence>
<protein>
    <submittedName>
        <fullName evidence="4">Poly(Glycerol-phosphate) alpha-glucosyltransferase</fullName>
    </submittedName>
</protein>
<dbReference type="GO" id="GO:0016757">
    <property type="term" value="F:glycosyltransferase activity"/>
    <property type="evidence" value="ECO:0007669"/>
    <property type="project" value="UniProtKB-KW"/>
</dbReference>
<keyword evidence="5" id="KW-1185">Reference proteome</keyword>
<evidence type="ECO:0000256" key="2">
    <source>
        <dbReference type="ARBA" id="ARBA00022679"/>
    </source>
</evidence>
<dbReference type="Proteomes" id="UP000051580">
    <property type="component" value="Unassembled WGS sequence"/>
</dbReference>
<keyword evidence="2 4" id="KW-0808">Transferase</keyword>
<name>A0A0R1UNJ3_9LACO</name>
<proteinExistence type="predicted"/>
<evidence type="ECO:0000313" key="4">
    <source>
        <dbReference type="EMBL" id="KRL94777.1"/>
    </source>
</evidence>
<dbReference type="PATRIC" id="fig|1423753.3.peg.367"/>
<dbReference type="InterPro" id="IPR001296">
    <property type="entry name" value="Glyco_trans_1"/>
</dbReference>
<keyword evidence="1" id="KW-0328">Glycosyltransferase</keyword>
<reference evidence="4 5" key="1">
    <citation type="journal article" date="2015" name="Genome Announc.">
        <title>Expanding the biotechnology potential of lactobacilli through comparative genomics of 213 strains and associated genera.</title>
        <authorList>
            <person name="Sun Z."/>
            <person name="Harris H.M."/>
            <person name="McCann A."/>
            <person name="Guo C."/>
            <person name="Argimon S."/>
            <person name="Zhang W."/>
            <person name="Yang X."/>
            <person name="Jeffery I.B."/>
            <person name="Cooney J.C."/>
            <person name="Kagawa T.F."/>
            <person name="Liu W."/>
            <person name="Song Y."/>
            <person name="Salvetti E."/>
            <person name="Wrobel A."/>
            <person name="Rasinkangas P."/>
            <person name="Parkhill J."/>
            <person name="Rea M.C."/>
            <person name="O'Sullivan O."/>
            <person name="Ritari J."/>
            <person name="Douillard F.P."/>
            <person name="Paul Ross R."/>
            <person name="Yang R."/>
            <person name="Briner A.E."/>
            <person name="Felis G.E."/>
            <person name="de Vos W.M."/>
            <person name="Barrangou R."/>
            <person name="Klaenhammer T.R."/>
            <person name="Caufield P.W."/>
            <person name="Cui Y."/>
            <person name="Zhang H."/>
            <person name="O'Toole P.W."/>
        </authorList>
    </citation>
    <scope>NUCLEOTIDE SEQUENCE [LARGE SCALE GENOMIC DNA]</scope>
    <source>
        <strain evidence="4 5">DSM 16381</strain>
    </source>
</reference>
<dbReference type="PANTHER" id="PTHR12526:SF629">
    <property type="entry name" value="TEICHURONIC ACID BIOSYNTHESIS GLYCOSYLTRANSFERASE TUAH-RELATED"/>
    <property type="match status" value="1"/>
</dbReference>